<gene>
    <name evidence="3" type="ORF">N0V84_005960</name>
</gene>
<feature type="domain" description="Heterokaryon incompatibility" evidence="2">
    <location>
        <begin position="66"/>
        <end position="164"/>
    </location>
</feature>
<organism evidence="3 4">
    <name type="scientific">Fusarium piperis</name>
    <dbReference type="NCBI Taxonomy" id="1435070"/>
    <lineage>
        <taxon>Eukaryota</taxon>
        <taxon>Fungi</taxon>
        <taxon>Dikarya</taxon>
        <taxon>Ascomycota</taxon>
        <taxon>Pezizomycotina</taxon>
        <taxon>Sordariomycetes</taxon>
        <taxon>Hypocreomycetidae</taxon>
        <taxon>Hypocreales</taxon>
        <taxon>Nectriaceae</taxon>
        <taxon>Fusarium</taxon>
        <taxon>Fusarium solani species complex</taxon>
    </lineage>
</organism>
<feature type="compositionally biased region" description="Basic and acidic residues" evidence="1">
    <location>
        <begin position="1"/>
        <end position="10"/>
    </location>
</feature>
<evidence type="ECO:0000256" key="1">
    <source>
        <dbReference type="SAM" id="MobiDB-lite"/>
    </source>
</evidence>
<evidence type="ECO:0000313" key="3">
    <source>
        <dbReference type="EMBL" id="KAJ4320262.1"/>
    </source>
</evidence>
<keyword evidence="4" id="KW-1185">Reference proteome</keyword>
<protein>
    <recommendedName>
        <fullName evidence="2">Heterokaryon incompatibility domain-containing protein</fullName>
    </recommendedName>
</protein>
<dbReference type="OrthoDB" id="5091864at2759"/>
<dbReference type="PANTHER" id="PTHR24148:SF79">
    <property type="entry name" value="HETEROKARYON INCOMPATIBILITY DOMAIN-CONTAINING PROTEIN"/>
    <property type="match status" value="1"/>
</dbReference>
<dbReference type="AlphaFoldDB" id="A0A9W8WD28"/>
<dbReference type="InterPro" id="IPR052895">
    <property type="entry name" value="HetReg/Transcr_Mod"/>
</dbReference>
<reference evidence="3" key="1">
    <citation type="submission" date="2022-10" db="EMBL/GenBank/DDBJ databases">
        <title>Tapping the CABI collections for fungal endophytes: first genome assemblies for Collariella, Neodidymelliopsis, Ascochyta clinopodiicola, Didymella pomorum, Didymosphaeria variabile, Neocosmospora piperis and Neocucurbitaria cava.</title>
        <authorList>
            <person name="Hill R."/>
        </authorList>
    </citation>
    <scope>NUCLEOTIDE SEQUENCE</scope>
    <source>
        <strain evidence="3">IMI 366586</strain>
    </source>
</reference>
<name>A0A9W8WD28_9HYPO</name>
<sequence>MPHPPSDQRDQTPSVKYPEVPKYSYTPLRSPTNSKQFRLLKVHGGADEDDVECELIIHSLDDAPEYEALSYVWGSPVPQTRIRLATGYVEVGPSLNAALRGLRYPDSPRITWADSLCINQADISERNSQVQIMADIYSRASRTLIWLSDATPELEGAISSLQRITRLGNPNVWQIGEDSVE</sequence>
<evidence type="ECO:0000313" key="4">
    <source>
        <dbReference type="Proteomes" id="UP001140502"/>
    </source>
</evidence>
<dbReference type="InterPro" id="IPR010730">
    <property type="entry name" value="HET"/>
</dbReference>
<comment type="caution">
    <text evidence="3">The sequence shown here is derived from an EMBL/GenBank/DDBJ whole genome shotgun (WGS) entry which is preliminary data.</text>
</comment>
<proteinExistence type="predicted"/>
<dbReference type="PANTHER" id="PTHR24148">
    <property type="entry name" value="ANKYRIN REPEAT DOMAIN-CONTAINING PROTEIN 39 HOMOLOG-RELATED"/>
    <property type="match status" value="1"/>
</dbReference>
<dbReference type="Pfam" id="PF06985">
    <property type="entry name" value="HET"/>
    <property type="match status" value="1"/>
</dbReference>
<dbReference type="EMBL" id="JAPEUR010000111">
    <property type="protein sequence ID" value="KAJ4320262.1"/>
    <property type="molecule type" value="Genomic_DNA"/>
</dbReference>
<dbReference type="Proteomes" id="UP001140502">
    <property type="component" value="Unassembled WGS sequence"/>
</dbReference>
<feature type="region of interest" description="Disordered" evidence="1">
    <location>
        <begin position="1"/>
        <end position="31"/>
    </location>
</feature>
<evidence type="ECO:0000259" key="2">
    <source>
        <dbReference type="Pfam" id="PF06985"/>
    </source>
</evidence>
<accession>A0A9W8WD28</accession>